<dbReference type="InterPro" id="IPR007685">
    <property type="entry name" value="RelA_SpoT"/>
</dbReference>
<dbReference type="InterPro" id="IPR043519">
    <property type="entry name" value="NT_sf"/>
</dbReference>
<dbReference type="InterPro" id="IPR007362">
    <property type="entry name" value="DUF429"/>
</dbReference>
<name>A0AAJ1U631_9ACTN</name>
<dbReference type="PANTHER" id="PTHR41773">
    <property type="entry name" value="GTP PYROPHOSPHATASE-RELATED"/>
    <property type="match status" value="1"/>
</dbReference>
<gene>
    <name evidence="2" type="ORF">QE405_002460</name>
</gene>
<evidence type="ECO:0000259" key="1">
    <source>
        <dbReference type="SMART" id="SM00954"/>
    </source>
</evidence>
<dbReference type="CDD" id="cd05399">
    <property type="entry name" value="NT_Rel-Spo_like"/>
    <property type="match status" value="1"/>
</dbReference>
<protein>
    <submittedName>
        <fullName evidence="2">RNase H-like nuclease/ppGpp synthetase/RelA/SpoT-type nucleotidyltransferase</fullName>
    </submittedName>
</protein>
<dbReference type="Pfam" id="PF04607">
    <property type="entry name" value="RelA_SpoT"/>
    <property type="match status" value="1"/>
</dbReference>
<proteinExistence type="predicted"/>
<dbReference type="AlphaFoldDB" id="A0AAJ1U631"/>
<dbReference type="EMBL" id="JAUTAN010000001">
    <property type="protein sequence ID" value="MDQ1105176.1"/>
    <property type="molecule type" value="Genomic_DNA"/>
</dbReference>
<reference evidence="2" key="1">
    <citation type="submission" date="2023-07" db="EMBL/GenBank/DDBJ databases">
        <title>Functional and genomic diversity of the sorghum phyllosphere microbiome.</title>
        <authorList>
            <person name="Shade A."/>
        </authorList>
    </citation>
    <scope>NUCLEOTIDE SEQUENCE</scope>
    <source>
        <strain evidence="2">SORGH_AS_1067</strain>
    </source>
</reference>
<accession>A0AAJ1U631</accession>
<dbReference type="PANTHER" id="PTHR41773:SF1">
    <property type="entry name" value="RELA_SPOT DOMAIN-CONTAINING PROTEIN"/>
    <property type="match status" value="1"/>
</dbReference>
<comment type="caution">
    <text evidence="2">The sequence shown here is derived from an EMBL/GenBank/DDBJ whole genome shotgun (WGS) entry which is preliminary data.</text>
</comment>
<dbReference type="RefSeq" id="WP_307201158.1">
    <property type="nucleotide sequence ID" value="NZ_JAUTAN010000001.1"/>
</dbReference>
<dbReference type="Gene3D" id="1.10.287.860">
    <property type="entry name" value="Nucleotidyltransferase"/>
    <property type="match status" value="1"/>
</dbReference>
<organism evidence="2 3">
    <name type="scientific">Nocardioides zeae</name>
    <dbReference type="NCBI Taxonomy" id="1457234"/>
    <lineage>
        <taxon>Bacteria</taxon>
        <taxon>Bacillati</taxon>
        <taxon>Actinomycetota</taxon>
        <taxon>Actinomycetes</taxon>
        <taxon>Propionibacteriales</taxon>
        <taxon>Nocardioidaceae</taxon>
        <taxon>Nocardioides</taxon>
    </lineage>
</organism>
<dbReference type="Proteomes" id="UP001239215">
    <property type="component" value="Unassembled WGS sequence"/>
</dbReference>
<dbReference type="Pfam" id="PF04250">
    <property type="entry name" value="DUF429"/>
    <property type="match status" value="1"/>
</dbReference>
<sequence>MHLVGVDLAWGERAPTGIAVLDERGRLLSTTAVTTDDEIDEVVAPYVAGECVVAFDAPLVVRNATGTRPAETALNKDFRAFEAGTHPTNLGKPEFADGPRAARLAARWGLDLDPDATGRRALEVYPHAATVALLRLGRTLKYKQSRDRTFSQMRSEMLRLAEGLEQLGRARTPLLLHRRPVWEELVALVENAQRKSELRLAEDRLDAVVCAYVALLAAREPERLTRYGSVEDGVIVTPTLPEGLEPAPRRTRAERARAKEVEAYAARLPATQHATDQAAALVTAALDDAGLNYLSVTARAKSVASFAAKAASLEDGHPRYQDALAEMADQIGVRVVTYLSSDVEAVADVLGAELTVLGDRDKGLETARSGRWGYSSRHLDLALPEDVAPTPATDALPGRIIEVQIRTALQHAWAEFEHDIRYKGEVPPEHASELDRRFTLAAGLLELADREFSTIRDQLRGDQVAGGAASGAWVADGDGDPTRADRHRLSPGDLAAYLAGRYPGAGWSRTDHYEWIAGLLAELGITSAADLAGAMADVDSEAVTARMDYRYPAGAVRRLDDDLLATYGERYVELPGNAHRVALLSSRLAKLAG</sequence>
<evidence type="ECO:0000313" key="3">
    <source>
        <dbReference type="Proteomes" id="UP001239215"/>
    </source>
</evidence>
<dbReference type="SUPFAM" id="SSF81301">
    <property type="entry name" value="Nucleotidyltransferase"/>
    <property type="match status" value="1"/>
</dbReference>
<evidence type="ECO:0000313" key="2">
    <source>
        <dbReference type="EMBL" id="MDQ1105176.1"/>
    </source>
</evidence>
<feature type="domain" description="RelA/SpoT" evidence="1">
    <location>
        <begin position="298"/>
        <end position="428"/>
    </location>
</feature>
<dbReference type="Gene3D" id="3.30.460.10">
    <property type="entry name" value="Beta Polymerase, domain 2"/>
    <property type="match status" value="1"/>
</dbReference>
<dbReference type="GO" id="GO:0015969">
    <property type="term" value="P:guanosine tetraphosphate metabolic process"/>
    <property type="evidence" value="ECO:0007669"/>
    <property type="project" value="InterPro"/>
</dbReference>
<dbReference type="SMART" id="SM00954">
    <property type="entry name" value="RelA_SpoT"/>
    <property type="match status" value="1"/>
</dbReference>